<reference evidence="2" key="1">
    <citation type="submission" date="2021-03" db="EMBL/GenBank/DDBJ databases">
        <title>Identification and antibiotic profiling of Wohlfahrtiimonas chitiniclastica, an underestimated human pathogen.</title>
        <authorList>
            <person name="Kopf A."/>
            <person name="Bunk B."/>
            <person name="Coldewey S."/>
            <person name="Gunzer F."/>
            <person name="Riedel T."/>
            <person name="Schroettner P."/>
        </authorList>
    </citation>
    <scope>NUCLEOTIDE SEQUENCE</scope>
    <source>
        <strain evidence="2">DSM 100917</strain>
    </source>
</reference>
<sequence length="342" mass="39788">MKRQQGSILVIVLMLAAAFYLLASLVLIVHRQYIDDVDLTQSAMLSRQKLLRMSQSVNVVSDDKMRTVWPHCNEIVPPEVGMSIWHESERVWLSQLQLPNECGDGQSAHYVWLQDEVHPLPLQMNVMIPQTVHWQHAIESLKHGIDVQREKDGWQLMIEQQGLHRLPLMDHDADDQLLWQRFRLTADHYEGVLLWQTATGVMIERIKVPFEHLTLEVVHQESVRRVTHLGEGLLMLNHVNETHSTHWQVTIAHWHAEQIRVADGVIWLNVHQQHERALVALYLEGEPFFGQGVVGVIRTERELSESRPIILKPCIYGEPWVMDEDWQVGCRAQKRVRYVFGQ</sequence>
<name>A0AB35BZL1_9GAMM</name>
<organism evidence="2 3">
    <name type="scientific">Wohlfahrtiimonas chitiniclastica</name>
    <dbReference type="NCBI Taxonomy" id="400946"/>
    <lineage>
        <taxon>Bacteria</taxon>
        <taxon>Pseudomonadati</taxon>
        <taxon>Pseudomonadota</taxon>
        <taxon>Gammaproteobacteria</taxon>
        <taxon>Cardiobacteriales</taxon>
        <taxon>Ignatzschineriaceae</taxon>
        <taxon>Wohlfahrtiimonas</taxon>
    </lineage>
</organism>
<proteinExistence type="predicted"/>
<evidence type="ECO:0000313" key="2">
    <source>
        <dbReference type="EMBL" id="MBS7824675.1"/>
    </source>
</evidence>
<keyword evidence="1" id="KW-0472">Membrane</keyword>
<comment type="caution">
    <text evidence="2">The sequence shown here is derived from an EMBL/GenBank/DDBJ whole genome shotgun (WGS) entry which is preliminary data.</text>
</comment>
<dbReference type="EMBL" id="JAGIBU010000004">
    <property type="protein sequence ID" value="MBS7824675.1"/>
    <property type="molecule type" value="Genomic_DNA"/>
</dbReference>
<keyword evidence="1" id="KW-1133">Transmembrane helix</keyword>
<evidence type="ECO:0000256" key="1">
    <source>
        <dbReference type="SAM" id="Phobius"/>
    </source>
</evidence>
<evidence type="ECO:0000313" key="3">
    <source>
        <dbReference type="Proteomes" id="UP000680020"/>
    </source>
</evidence>
<keyword evidence="1" id="KW-0812">Transmembrane</keyword>
<dbReference type="RefSeq" id="WP_213403841.1">
    <property type="nucleotide sequence ID" value="NZ_JAGIBT010000003.1"/>
</dbReference>
<feature type="transmembrane region" description="Helical" evidence="1">
    <location>
        <begin position="7"/>
        <end position="29"/>
    </location>
</feature>
<dbReference type="Proteomes" id="UP000680020">
    <property type="component" value="Unassembled WGS sequence"/>
</dbReference>
<protein>
    <submittedName>
        <fullName evidence="2">Uncharacterized protein</fullName>
    </submittedName>
</protein>
<dbReference type="AlphaFoldDB" id="A0AB35BZL1"/>
<gene>
    <name evidence="2" type="ORF">J7561_05580</name>
</gene>
<accession>A0AB35BZL1</accession>